<keyword evidence="2" id="KW-1185">Reference proteome</keyword>
<dbReference type="AlphaFoldDB" id="A0A9D4N372"/>
<name>A0A9D4N372_DREPO</name>
<reference evidence="1" key="1">
    <citation type="journal article" date="2019" name="bioRxiv">
        <title>The Genome of the Zebra Mussel, Dreissena polymorpha: A Resource for Invasive Species Research.</title>
        <authorList>
            <person name="McCartney M.A."/>
            <person name="Auch B."/>
            <person name="Kono T."/>
            <person name="Mallez S."/>
            <person name="Zhang Y."/>
            <person name="Obille A."/>
            <person name="Becker A."/>
            <person name="Abrahante J.E."/>
            <person name="Garbe J."/>
            <person name="Badalamenti J.P."/>
            <person name="Herman A."/>
            <person name="Mangelson H."/>
            <person name="Liachko I."/>
            <person name="Sullivan S."/>
            <person name="Sone E.D."/>
            <person name="Koren S."/>
            <person name="Silverstein K.A.T."/>
            <person name="Beckman K.B."/>
            <person name="Gohl D.M."/>
        </authorList>
    </citation>
    <scope>NUCLEOTIDE SEQUENCE</scope>
    <source>
        <strain evidence="1">Duluth1</strain>
        <tissue evidence="1">Whole animal</tissue>
    </source>
</reference>
<sequence>MGVTELATSLMADTSLLTAAFTTRSAARLDLASSYAAIVGCRNLNMPFMACSGKSKQGHKE</sequence>
<evidence type="ECO:0000313" key="1">
    <source>
        <dbReference type="EMBL" id="KAH3887196.1"/>
    </source>
</evidence>
<dbReference type="EMBL" id="JAIWYP010000001">
    <property type="protein sequence ID" value="KAH3887196.1"/>
    <property type="molecule type" value="Genomic_DNA"/>
</dbReference>
<evidence type="ECO:0000313" key="2">
    <source>
        <dbReference type="Proteomes" id="UP000828390"/>
    </source>
</evidence>
<comment type="caution">
    <text evidence="1">The sequence shown here is derived from an EMBL/GenBank/DDBJ whole genome shotgun (WGS) entry which is preliminary data.</text>
</comment>
<dbReference type="Proteomes" id="UP000828390">
    <property type="component" value="Unassembled WGS sequence"/>
</dbReference>
<proteinExistence type="predicted"/>
<accession>A0A9D4N372</accession>
<protein>
    <submittedName>
        <fullName evidence="1">Uncharacterized protein</fullName>
    </submittedName>
</protein>
<gene>
    <name evidence="1" type="ORF">DPMN_011212</name>
</gene>
<organism evidence="1 2">
    <name type="scientific">Dreissena polymorpha</name>
    <name type="common">Zebra mussel</name>
    <name type="synonym">Mytilus polymorpha</name>
    <dbReference type="NCBI Taxonomy" id="45954"/>
    <lineage>
        <taxon>Eukaryota</taxon>
        <taxon>Metazoa</taxon>
        <taxon>Spiralia</taxon>
        <taxon>Lophotrochozoa</taxon>
        <taxon>Mollusca</taxon>
        <taxon>Bivalvia</taxon>
        <taxon>Autobranchia</taxon>
        <taxon>Heteroconchia</taxon>
        <taxon>Euheterodonta</taxon>
        <taxon>Imparidentia</taxon>
        <taxon>Neoheterodontei</taxon>
        <taxon>Myida</taxon>
        <taxon>Dreissenoidea</taxon>
        <taxon>Dreissenidae</taxon>
        <taxon>Dreissena</taxon>
    </lineage>
</organism>
<reference evidence="1" key="2">
    <citation type="submission" date="2020-11" db="EMBL/GenBank/DDBJ databases">
        <authorList>
            <person name="McCartney M.A."/>
            <person name="Auch B."/>
            <person name="Kono T."/>
            <person name="Mallez S."/>
            <person name="Becker A."/>
            <person name="Gohl D.M."/>
            <person name="Silverstein K.A.T."/>
            <person name="Koren S."/>
            <person name="Bechman K.B."/>
            <person name="Herman A."/>
            <person name="Abrahante J.E."/>
            <person name="Garbe J."/>
        </authorList>
    </citation>
    <scope>NUCLEOTIDE SEQUENCE</scope>
    <source>
        <strain evidence="1">Duluth1</strain>
        <tissue evidence="1">Whole animal</tissue>
    </source>
</reference>